<evidence type="ECO:0000256" key="7">
    <source>
        <dbReference type="ARBA" id="ARBA00022833"/>
    </source>
</evidence>
<comment type="cofactor">
    <cofactor evidence="1">
        <name>Zn(2+)</name>
        <dbReference type="ChEBI" id="CHEBI:29105"/>
    </cofactor>
</comment>
<keyword evidence="9" id="KW-0482">Metalloprotease</keyword>
<dbReference type="InterPro" id="IPR001915">
    <property type="entry name" value="Peptidase_M48"/>
</dbReference>
<evidence type="ECO:0000313" key="13">
    <source>
        <dbReference type="EMBL" id="GAA4762126.1"/>
    </source>
</evidence>
<evidence type="ECO:0000256" key="8">
    <source>
        <dbReference type="ARBA" id="ARBA00022989"/>
    </source>
</evidence>
<evidence type="ECO:0000256" key="10">
    <source>
        <dbReference type="ARBA" id="ARBA00023136"/>
    </source>
</evidence>
<feature type="transmembrane region" description="Helical" evidence="11">
    <location>
        <begin position="25"/>
        <end position="47"/>
    </location>
</feature>
<dbReference type="Gene3D" id="3.30.2010.10">
    <property type="entry name" value="Metalloproteases ('zincins'), catalytic domain"/>
    <property type="match status" value="1"/>
</dbReference>
<evidence type="ECO:0000256" key="11">
    <source>
        <dbReference type="SAM" id="Phobius"/>
    </source>
</evidence>
<gene>
    <name evidence="13" type="ORF">GCM10023230_09280</name>
</gene>
<evidence type="ECO:0000256" key="3">
    <source>
        <dbReference type="ARBA" id="ARBA00022670"/>
    </source>
</evidence>
<name>A0ABP8ZPG7_9FLAO</name>
<dbReference type="PANTHER" id="PTHR43221">
    <property type="entry name" value="PROTEASE HTPX"/>
    <property type="match status" value="1"/>
</dbReference>
<comment type="caution">
    <text evidence="13">The sequence shown here is derived from an EMBL/GenBank/DDBJ whole genome shotgun (WGS) entry which is preliminary data.</text>
</comment>
<evidence type="ECO:0000256" key="1">
    <source>
        <dbReference type="ARBA" id="ARBA00001947"/>
    </source>
</evidence>
<evidence type="ECO:0000256" key="9">
    <source>
        <dbReference type="ARBA" id="ARBA00023049"/>
    </source>
</evidence>
<keyword evidence="5" id="KW-0479">Metal-binding</keyword>
<keyword evidence="4 11" id="KW-0812">Transmembrane</keyword>
<keyword evidence="8 11" id="KW-1133">Transmembrane helix</keyword>
<evidence type="ECO:0000256" key="4">
    <source>
        <dbReference type="ARBA" id="ARBA00022692"/>
    </source>
</evidence>
<dbReference type="Pfam" id="PF01435">
    <property type="entry name" value="Peptidase_M48"/>
    <property type="match status" value="1"/>
</dbReference>
<evidence type="ECO:0000313" key="14">
    <source>
        <dbReference type="Proteomes" id="UP001500141"/>
    </source>
</evidence>
<accession>A0ABP8ZPG7</accession>
<reference evidence="14" key="1">
    <citation type="journal article" date="2019" name="Int. J. Syst. Evol. Microbiol.">
        <title>The Global Catalogue of Microorganisms (GCM) 10K type strain sequencing project: providing services to taxonomists for standard genome sequencing and annotation.</title>
        <authorList>
            <consortium name="The Broad Institute Genomics Platform"/>
            <consortium name="The Broad Institute Genome Sequencing Center for Infectious Disease"/>
            <person name="Wu L."/>
            <person name="Ma J."/>
        </authorList>
    </citation>
    <scope>NUCLEOTIDE SEQUENCE [LARGE SCALE GENOMIC DNA]</scope>
    <source>
        <strain evidence="14">JCM 18198</strain>
    </source>
</reference>
<dbReference type="CDD" id="cd07328">
    <property type="entry name" value="M48_Ste24p_like"/>
    <property type="match status" value="1"/>
</dbReference>
<keyword evidence="7" id="KW-0862">Zinc</keyword>
<keyword evidence="3" id="KW-0645">Protease</keyword>
<keyword evidence="10 11" id="KW-0472">Membrane</keyword>
<evidence type="ECO:0000259" key="12">
    <source>
        <dbReference type="Pfam" id="PF01435"/>
    </source>
</evidence>
<dbReference type="Proteomes" id="UP001500141">
    <property type="component" value="Unassembled WGS sequence"/>
</dbReference>
<organism evidence="13 14">
    <name type="scientific">Flavobacterium hankyongi</name>
    <dbReference type="NCBI Taxonomy" id="1176532"/>
    <lineage>
        <taxon>Bacteria</taxon>
        <taxon>Pseudomonadati</taxon>
        <taxon>Bacteroidota</taxon>
        <taxon>Flavobacteriia</taxon>
        <taxon>Flavobacteriales</taxon>
        <taxon>Flavobacteriaceae</taxon>
        <taxon>Flavobacterium</taxon>
    </lineage>
</organism>
<sequence length="656" mass="76372">MIYSLVILVKYAFIYEIEDINKLTILMKLGAIAGSIMLLLFTLKFVLKLRNVQPDNRIKLNREEHNELFDFIHQICTETGAPKPKSIYVDPDVNAYVRYTNIWMSLILPTKKDLTIGLGLVSTLNLSEFKAVMAHEFGHFAQKSMKIGSYIHSANTIIHDMIFTRDKWDDILDQWRNSDIRLSAAAWVITPVIWLIRKALELFYMFLNLMHSSLSREMEFNADKVAVKSAGSVAIVSALWKLDYGFNYWNSILNNAYYASKKNIFTDNLYFHKSKFALKNKPLLDEKFNSLEVELNGSKKFFEKDEHSSVSMYASHPPSEQREANAKTPFVDCEFDERSPWELFSNKEKIQKEMTLFVYDKYFSQKPQNFVSEAEFEKFIESESRNLNLVDEYQNTFQNRFLNLPEIEILKSEQAFEGDFTQRLDSLKEELKVLMEPVLVLEEKMSIALNILNGETKLKSLNFNNVEYTKKNVTEAYNLIFAEREKLFNDTFREWDYKFVVSHYKLSLKHGFNDHYIKLIEQQKKIINVYRKLIEIKNQIVGDIQNIQSKSEVTPLMVNNLSEDIVNQTFRINDEINTIDESNFVSISNIDSVQELKESLVDGGQIKKESGNIFENGGIGKIMDSIEIGLINCNRVENKNLDEILILNKKLIEMEN</sequence>
<keyword evidence="2" id="KW-1003">Cell membrane</keyword>
<keyword evidence="6" id="KW-0378">Hydrolase</keyword>
<keyword evidence="14" id="KW-1185">Reference proteome</keyword>
<dbReference type="EMBL" id="BAABIP010000007">
    <property type="protein sequence ID" value="GAA4762126.1"/>
    <property type="molecule type" value="Genomic_DNA"/>
</dbReference>
<feature type="domain" description="Peptidase M48" evidence="12">
    <location>
        <begin position="66"/>
        <end position="327"/>
    </location>
</feature>
<protein>
    <recommendedName>
        <fullName evidence="12">Peptidase M48 domain-containing protein</fullName>
    </recommendedName>
</protein>
<dbReference type="PANTHER" id="PTHR43221:SF2">
    <property type="entry name" value="PROTEASE HTPX HOMOLOG"/>
    <property type="match status" value="1"/>
</dbReference>
<dbReference type="InterPro" id="IPR050083">
    <property type="entry name" value="HtpX_protease"/>
</dbReference>
<proteinExistence type="predicted"/>
<evidence type="ECO:0000256" key="5">
    <source>
        <dbReference type="ARBA" id="ARBA00022723"/>
    </source>
</evidence>
<evidence type="ECO:0000256" key="2">
    <source>
        <dbReference type="ARBA" id="ARBA00022475"/>
    </source>
</evidence>
<evidence type="ECO:0000256" key="6">
    <source>
        <dbReference type="ARBA" id="ARBA00022801"/>
    </source>
</evidence>